<proteinExistence type="predicted"/>
<organism evidence="2">
    <name type="scientific">Halorubrum lacusprofundi</name>
    <dbReference type="NCBI Taxonomy" id="2247"/>
    <lineage>
        <taxon>Archaea</taxon>
        <taxon>Methanobacteriati</taxon>
        <taxon>Methanobacteriota</taxon>
        <taxon>Stenosarchaea group</taxon>
        <taxon>Halobacteria</taxon>
        <taxon>Halobacteriales</taxon>
        <taxon>Haloferacaceae</taxon>
        <taxon>Halorubrum</taxon>
    </lineage>
</organism>
<accession>A0A220SWW8</accession>
<evidence type="ECO:0000313" key="2">
    <source>
        <dbReference type="EMBL" id="ASK38177.1"/>
    </source>
</evidence>
<feature type="region of interest" description="Disordered" evidence="1">
    <location>
        <begin position="1"/>
        <end position="30"/>
    </location>
</feature>
<name>A0A220SWW8_9EURY</name>
<keyword evidence="2" id="KW-0614">Plasmid</keyword>
<evidence type="ECO:0000256" key="1">
    <source>
        <dbReference type="SAM" id="MobiDB-lite"/>
    </source>
</evidence>
<sequence>MNGTFDDVDAAQTDNRLNNDAPWSEAEQRVTEKLEEAAEIFDAAETIHEWGGLDDWTAVYTEEGSAITFEHPDGAWVRISEGSVDGGFDVHTSTGAERAVPQRAIVSTKRYVHSLDRCVTTAVARICAYSRDGAF</sequence>
<dbReference type="AlphaFoldDB" id="A0A220SWW8"/>
<reference evidence="2" key="1">
    <citation type="submission" date="2016-09" db="EMBL/GenBank/DDBJ databases">
        <title>A plasmid goes viral.</title>
        <authorList>
            <person name="Erdmann S."/>
            <person name="Tschitschko B."/>
            <person name="Cavicchioli R."/>
        </authorList>
    </citation>
    <scope>NUCLEOTIDE SEQUENCE</scope>
    <source>
        <strain evidence="2">HLS1</strain>
        <plasmid evidence="2">pR1SE2</plasmid>
    </source>
</reference>
<geneLocation type="plasmid" evidence="2">
    <name>pR1SE2</name>
</geneLocation>
<dbReference type="OrthoDB" id="324893at2157"/>
<dbReference type="EMBL" id="KX906370">
    <property type="protein sequence ID" value="ASK38177.1"/>
    <property type="molecule type" value="Genomic_DNA"/>
</dbReference>
<dbReference type="RefSeq" id="WP_088901317.1">
    <property type="nucleotide sequence ID" value="NZ_JAXGGM010000012.1"/>
</dbReference>
<protein>
    <submittedName>
        <fullName evidence="2">Uncharacterized protein</fullName>
    </submittedName>
</protein>